<keyword evidence="2 9" id="KW-0732">Signal</keyword>
<keyword evidence="12" id="KW-1185">Reference proteome</keyword>
<evidence type="ECO:0000256" key="9">
    <source>
        <dbReference type="SAM" id="SignalP"/>
    </source>
</evidence>
<evidence type="ECO:0000256" key="8">
    <source>
        <dbReference type="SAM" id="Phobius"/>
    </source>
</evidence>
<keyword evidence="7" id="KW-0325">Glycoprotein</keyword>
<feature type="signal peptide" evidence="9">
    <location>
        <begin position="1"/>
        <end position="21"/>
    </location>
</feature>
<dbReference type="Gene3D" id="2.60.40.10">
    <property type="entry name" value="Immunoglobulins"/>
    <property type="match status" value="2"/>
</dbReference>
<dbReference type="PANTHER" id="PTHR23277">
    <property type="entry name" value="NECTIN-RELATED"/>
    <property type="match status" value="1"/>
</dbReference>
<evidence type="ECO:0000313" key="12">
    <source>
        <dbReference type="Proteomes" id="UP001634394"/>
    </source>
</evidence>
<evidence type="ECO:0000313" key="11">
    <source>
        <dbReference type="EMBL" id="KAL3857100.1"/>
    </source>
</evidence>
<dbReference type="InterPro" id="IPR051427">
    <property type="entry name" value="Nectin/Nectin-like"/>
</dbReference>
<evidence type="ECO:0000256" key="6">
    <source>
        <dbReference type="ARBA" id="ARBA00023157"/>
    </source>
</evidence>
<feature type="domain" description="Ig-like" evidence="10">
    <location>
        <begin position="127"/>
        <end position="232"/>
    </location>
</feature>
<evidence type="ECO:0000256" key="1">
    <source>
        <dbReference type="ARBA" id="ARBA00004370"/>
    </source>
</evidence>
<keyword evidence="8" id="KW-0812">Transmembrane</keyword>
<keyword evidence="5 8" id="KW-0472">Membrane</keyword>
<organism evidence="11 12">
    <name type="scientific">Sinanodonta woodiana</name>
    <name type="common">Chinese pond mussel</name>
    <name type="synonym">Anodonta woodiana</name>
    <dbReference type="NCBI Taxonomy" id="1069815"/>
    <lineage>
        <taxon>Eukaryota</taxon>
        <taxon>Metazoa</taxon>
        <taxon>Spiralia</taxon>
        <taxon>Lophotrochozoa</taxon>
        <taxon>Mollusca</taxon>
        <taxon>Bivalvia</taxon>
        <taxon>Autobranchia</taxon>
        <taxon>Heteroconchia</taxon>
        <taxon>Palaeoheterodonta</taxon>
        <taxon>Unionida</taxon>
        <taxon>Unionoidea</taxon>
        <taxon>Unionidae</taxon>
        <taxon>Unioninae</taxon>
        <taxon>Sinanodonta</taxon>
    </lineage>
</organism>
<dbReference type="GO" id="GO:0016020">
    <property type="term" value="C:membrane"/>
    <property type="evidence" value="ECO:0007669"/>
    <property type="project" value="UniProtKB-SubCell"/>
</dbReference>
<dbReference type="PROSITE" id="PS50835">
    <property type="entry name" value="IG_LIKE"/>
    <property type="match status" value="2"/>
</dbReference>
<proteinExistence type="predicted"/>
<keyword evidence="6" id="KW-1015">Disulfide bond</keyword>
<keyword evidence="3" id="KW-0677">Repeat</keyword>
<comment type="caution">
    <text evidence="11">The sequence shown here is derived from an EMBL/GenBank/DDBJ whole genome shotgun (WGS) entry which is preliminary data.</text>
</comment>
<keyword evidence="8" id="KW-1133">Transmembrane helix</keyword>
<feature type="transmembrane region" description="Helical" evidence="8">
    <location>
        <begin position="574"/>
        <end position="598"/>
    </location>
</feature>
<dbReference type="InterPro" id="IPR007110">
    <property type="entry name" value="Ig-like_dom"/>
</dbReference>
<dbReference type="InterPro" id="IPR013783">
    <property type="entry name" value="Ig-like_fold"/>
</dbReference>
<evidence type="ECO:0000256" key="7">
    <source>
        <dbReference type="ARBA" id="ARBA00023180"/>
    </source>
</evidence>
<comment type="subcellular location">
    <subcellularLocation>
        <location evidence="1">Membrane</location>
    </subcellularLocation>
</comment>
<name>A0ABD3V6J5_SINWO</name>
<feature type="chain" id="PRO_5044832811" description="Ig-like domain-containing protein" evidence="9">
    <location>
        <begin position="22"/>
        <end position="710"/>
    </location>
</feature>
<dbReference type="Pfam" id="PF08205">
    <property type="entry name" value="C2-set_2"/>
    <property type="match status" value="1"/>
</dbReference>
<evidence type="ECO:0000256" key="4">
    <source>
        <dbReference type="ARBA" id="ARBA00022889"/>
    </source>
</evidence>
<dbReference type="SUPFAM" id="SSF48726">
    <property type="entry name" value="Immunoglobulin"/>
    <property type="match status" value="4"/>
</dbReference>
<dbReference type="EMBL" id="JBJQND010000013">
    <property type="protein sequence ID" value="KAL3857100.1"/>
    <property type="molecule type" value="Genomic_DNA"/>
</dbReference>
<dbReference type="AlphaFoldDB" id="A0ABD3V6J5"/>
<reference evidence="11 12" key="1">
    <citation type="submission" date="2024-11" db="EMBL/GenBank/DDBJ databases">
        <title>Chromosome-level genome assembly of the freshwater bivalve Anodonta woodiana.</title>
        <authorList>
            <person name="Chen X."/>
        </authorList>
    </citation>
    <scope>NUCLEOTIDE SEQUENCE [LARGE SCALE GENOMIC DNA]</scope>
    <source>
        <strain evidence="11">MN2024</strain>
        <tissue evidence="11">Gills</tissue>
    </source>
</reference>
<dbReference type="InterPro" id="IPR013162">
    <property type="entry name" value="CD80_C2-set"/>
</dbReference>
<dbReference type="InterPro" id="IPR036179">
    <property type="entry name" value="Ig-like_dom_sf"/>
</dbReference>
<evidence type="ECO:0000256" key="3">
    <source>
        <dbReference type="ARBA" id="ARBA00022737"/>
    </source>
</evidence>
<protein>
    <recommendedName>
        <fullName evidence="10">Ig-like domain-containing protein</fullName>
    </recommendedName>
</protein>
<gene>
    <name evidence="11" type="ORF">ACJMK2_011796</name>
</gene>
<accession>A0ABD3V6J5</accession>
<evidence type="ECO:0000256" key="2">
    <source>
        <dbReference type="ARBA" id="ARBA00022729"/>
    </source>
</evidence>
<evidence type="ECO:0000259" key="10">
    <source>
        <dbReference type="PROSITE" id="PS50835"/>
    </source>
</evidence>
<feature type="domain" description="Ig-like" evidence="10">
    <location>
        <begin position="354"/>
        <end position="447"/>
    </location>
</feature>
<dbReference type="GO" id="GO:0007155">
    <property type="term" value="P:cell adhesion"/>
    <property type="evidence" value="ECO:0007669"/>
    <property type="project" value="UniProtKB-KW"/>
</dbReference>
<sequence>MRGFLRYLFSFWMYAVKGLLALTIMTNDSVPKIGEGLKISCLTSPVEFIGQLTNTWNYPAKTSATTCFADGHVCTGSTINYGFTADKNGAYVTIYSLDRVRDNGTWTCIGSDNIGTNSTVIIVYTLPTGVALTQDPNTSVDLSVSSVKLQCKTTSCMYPIATVQWFYQDQSNPAAPVFYTTTNSSRTLDSCPNQEQIYISTLDLPHYTTLGDNSDKTVTFSCRIAYLDPSINIMATGQHTIRYAVMVSEVTFAGLGNGVTVLFHEGYIKILQCISSPSRPIAFIRWWLGNRQLSDNITNTGITDSSGLYVLTSQAYITLTRDSTNETIYCDGYNSNQMTPAVSRKYNIDVLYAPDVSVKVNGTTVQNMTLIVLCEARGHPAEYMFHPWKQMWGDKVIRSNLQGTPNSNHNTLQLERLSLQQMGTYICLVDNNVTGSDGKLEQTGSVDVKVTGTPAILKEEEFQFAALVGHSINISIPFYSDPAIESFIFQKNGTGLQNNSRTTMNISSSLIDSKFYGIPVKLEAQMATLFIQNLAHDDFDIYTLVLVNFLGTKEFRFHLYAAVASTSESYGLPVAGIAGGISAGVVIILVVVICIIFWRRYQHTKKNQHENDVTADEERTRRNQIHDVSVKQDVTRGKEYEGLNFTKAEATQYLYLNDISSEENTDPKTRSPESESYEKLHPYINRDIEMYNSLKNPKGCQCRAKIHYNM</sequence>
<dbReference type="Proteomes" id="UP001634394">
    <property type="component" value="Unassembled WGS sequence"/>
</dbReference>
<keyword evidence="4" id="KW-0130">Cell adhesion</keyword>
<dbReference type="PANTHER" id="PTHR23277:SF108">
    <property type="entry name" value="FASCICLIN-3"/>
    <property type="match status" value="1"/>
</dbReference>
<evidence type="ECO:0000256" key="5">
    <source>
        <dbReference type="ARBA" id="ARBA00023136"/>
    </source>
</evidence>